<evidence type="ECO:0000256" key="1">
    <source>
        <dbReference type="SAM" id="MobiDB-lite"/>
    </source>
</evidence>
<feature type="compositionally biased region" description="Low complexity" evidence="1">
    <location>
        <begin position="241"/>
        <end position="256"/>
    </location>
</feature>
<accession>A0A5C3M7D1</accession>
<reference evidence="2 3" key="1">
    <citation type="journal article" date="2019" name="Nat. Ecol. Evol.">
        <title>Megaphylogeny resolves global patterns of mushroom evolution.</title>
        <authorList>
            <person name="Varga T."/>
            <person name="Krizsan K."/>
            <person name="Foldi C."/>
            <person name="Dima B."/>
            <person name="Sanchez-Garcia M."/>
            <person name="Sanchez-Ramirez S."/>
            <person name="Szollosi G.J."/>
            <person name="Szarkandi J.G."/>
            <person name="Papp V."/>
            <person name="Albert L."/>
            <person name="Andreopoulos W."/>
            <person name="Angelini C."/>
            <person name="Antonin V."/>
            <person name="Barry K.W."/>
            <person name="Bougher N.L."/>
            <person name="Buchanan P."/>
            <person name="Buyck B."/>
            <person name="Bense V."/>
            <person name="Catcheside P."/>
            <person name="Chovatia M."/>
            <person name="Cooper J."/>
            <person name="Damon W."/>
            <person name="Desjardin D."/>
            <person name="Finy P."/>
            <person name="Geml J."/>
            <person name="Haridas S."/>
            <person name="Hughes K."/>
            <person name="Justo A."/>
            <person name="Karasinski D."/>
            <person name="Kautmanova I."/>
            <person name="Kiss B."/>
            <person name="Kocsube S."/>
            <person name="Kotiranta H."/>
            <person name="LaButti K.M."/>
            <person name="Lechner B.E."/>
            <person name="Liimatainen K."/>
            <person name="Lipzen A."/>
            <person name="Lukacs Z."/>
            <person name="Mihaltcheva S."/>
            <person name="Morgado L.N."/>
            <person name="Niskanen T."/>
            <person name="Noordeloos M.E."/>
            <person name="Ohm R.A."/>
            <person name="Ortiz-Santana B."/>
            <person name="Ovrebo C."/>
            <person name="Racz N."/>
            <person name="Riley R."/>
            <person name="Savchenko A."/>
            <person name="Shiryaev A."/>
            <person name="Soop K."/>
            <person name="Spirin V."/>
            <person name="Szebenyi C."/>
            <person name="Tomsovsky M."/>
            <person name="Tulloss R.E."/>
            <person name="Uehling J."/>
            <person name="Grigoriev I.V."/>
            <person name="Vagvolgyi C."/>
            <person name="Papp T."/>
            <person name="Martin F.M."/>
            <person name="Miettinen O."/>
            <person name="Hibbett D.S."/>
            <person name="Nagy L.G."/>
        </authorList>
    </citation>
    <scope>NUCLEOTIDE SEQUENCE [LARGE SCALE GENOMIC DNA]</scope>
    <source>
        <strain evidence="2 3">CBS 166.37</strain>
    </source>
</reference>
<evidence type="ECO:0000313" key="2">
    <source>
        <dbReference type="EMBL" id="TFK41200.1"/>
    </source>
</evidence>
<feature type="compositionally biased region" description="Polar residues" evidence="1">
    <location>
        <begin position="225"/>
        <end position="236"/>
    </location>
</feature>
<feature type="region of interest" description="Disordered" evidence="1">
    <location>
        <begin position="1"/>
        <end position="38"/>
    </location>
</feature>
<feature type="compositionally biased region" description="Polar residues" evidence="1">
    <location>
        <begin position="194"/>
        <end position="204"/>
    </location>
</feature>
<dbReference type="OrthoDB" id="3258282at2759"/>
<organism evidence="2 3">
    <name type="scientific">Crucibulum laeve</name>
    <dbReference type="NCBI Taxonomy" id="68775"/>
    <lineage>
        <taxon>Eukaryota</taxon>
        <taxon>Fungi</taxon>
        <taxon>Dikarya</taxon>
        <taxon>Basidiomycota</taxon>
        <taxon>Agaricomycotina</taxon>
        <taxon>Agaricomycetes</taxon>
        <taxon>Agaricomycetidae</taxon>
        <taxon>Agaricales</taxon>
        <taxon>Agaricineae</taxon>
        <taxon>Nidulariaceae</taxon>
        <taxon>Crucibulum</taxon>
    </lineage>
</organism>
<feature type="region of interest" description="Disordered" evidence="1">
    <location>
        <begin position="182"/>
        <end position="256"/>
    </location>
</feature>
<sequence length="458" mass="51369">MSRHPAPQPPSHPGPSLDYLKSSPVRGQLEPHDPKTGKGWRYIQTTDTIDELKVLLPPGTASMYEQLLKFETYELSKKTALSWERILEIRHLKDRMIRKCQKLAKTNPPATKKMAHGDTFGFQTFIAPVDFRVKEMEKWFREQQKRATAIARRPSAPARTTAASTNAYCCARCAMEGRTGVHPTLHNTHHGAVPSSSKQTSQRPTAIPDSKQRPSILPKSHAAMQHSQRIQPQRSMSLPVRSARTAAPASNASIASPRPLPILLRGQREEYGLEPSSDERSELALVASPATTSELGEKAELQTSPPLDILDSRPELRRRRSCIKRASIGDIAKTVSWADAQEWDQQVAKYASAAREAQSSGKWEAVRALYVEQMSGLENLHSQVKEGLEHLRSETEHLLRVDKTVRRQRDALHNTFQDFEQKQVLLQEKVQEALQEAGDVLTRHGVGPKRELTAVEEV</sequence>
<name>A0A5C3M7D1_9AGAR</name>
<dbReference type="EMBL" id="ML213595">
    <property type="protein sequence ID" value="TFK41200.1"/>
    <property type="molecule type" value="Genomic_DNA"/>
</dbReference>
<dbReference type="AlphaFoldDB" id="A0A5C3M7D1"/>
<gene>
    <name evidence="2" type="ORF">BDQ12DRAFT_679064</name>
</gene>
<protein>
    <submittedName>
        <fullName evidence="2">Uncharacterized protein</fullName>
    </submittedName>
</protein>
<evidence type="ECO:0000313" key="3">
    <source>
        <dbReference type="Proteomes" id="UP000308652"/>
    </source>
</evidence>
<keyword evidence="3" id="KW-1185">Reference proteome</keyword>
<dbReference type="Proteomes" id="UP000308652">
    <property type="component" value="Unassembled WGS sequence"/>
</dbReference>
<feature type="compositionally biased region" description="Pro residues" evidence="1">
    <location>
        <begin position="1"/>
        <end position="13"/>
    </location>
</feature>
<proteinExistence type="predicted"/>